<reference evidence="4" key="1">
    <citation type="journal article" date="2019" name="Int. J. Syst. Evol. Microbiol.">
        <title>The Global Catalogue of Microorganisms (GCM) 10K type strain sequencing project: providing services to taxonomists for standard genome sequencing and annotation.</title>
        <authorList>
            <consortium name="The Broad Institute Genomics Platform"/>
            <consortium name="The Broad Institute Genome Sequencing Center for Infectious Disease"/>
            <person name="Wu L."/>
            <person name="Ma J."/>
        </authorList>
    </citation>
    <scope>NUCLEOTIDE SEQUENCE [LARGE SCALE GENOMIC DNA]</scope>
    <source>
        <strain evidence="4">JCM 16925</strain>
    </source>
</reference>
<keyword evidence="1" id="KW-0732">Signal</keyword>
<proteinExistence type="predicted"/>
<dbReference type="SUPFAM" id="SSF53474">
    <property type="entry name" value="alpha/beta-Hydrolases"/>
    <property type="match status" value="1"/>
</dbReference>
<dbReference type="RefSeq" id="WP_345014837.1">
    <property type="nucleotide sequence ID" value="NZ_BAAAZY010000011.1"/>
</dbReference>
<dbReference type="Pfam" id="PF07819">
    <property type="entry name" value="PGAP1"/>
    <property type="match status" value="1"/>
</dbReference>
<evidence type="ECO:0000256" key="1">
    <source>
        <dbReference type="SAM" id="SignalP"/>
    </source>
</evidence>
<evidence type="ECO:0000313" key="3">
    <source>
        <dbReference type="EMBL" id="GAA4063105.1"/>
    </source>
</evidence>
<sequence>MSQNRLVRALVATATAGVMVGIAAGEASAATPSRSKGVKNAVYFVHGLDGKHLEVGNAKQDCKAVWGKAMSDLRAKGWKGKFVTWGYYKKNVNCTRKVNGNLDTRIQELGRLLAWDIYKNYSRHGKKVDVVGHSMGGQVIRAAITGVNKYGSSSKWPDYLYVEDVVTLGSPFKGAGIARTCAAQGHKQCSDLKPGSNFLSWAGQNPQSRMKTDWTLIGSSDDDAVHSGSAIGMKAKHKVVYYVNQGLEHSSIKSAGGNKKYKYKWTDDYGSHWISNTDRPTNQRAPLRYAYEALKDPSIW</sequence>
<accession>A0ABP7VAH2</accession>
<dbReference type="Proteomes" id="UP001499984">
    <property type="component" value="Unassembled WGS sequence"/>
</dbReference>
<name>A0ABP7VAH2_9ACTN</name>
<comment type="caution">
    <text evidence="3">The sequence shown here is derived from an EMBL/GenBank/DDBJ whole genome shotgun (WGS) entry which is preliminary data.</text>
</comment>
<dbReference type="EMBL" id="BAAAZY010000011">
    <property type="protein sequence ID" value="GAA4063105.1"/>
    <property type="molecule type" value="Genomic_DNA"/>
</dbReference>
<keyword evidence="4" id="KW-1185">Reference proteome</keyword>
<protein>
    <recommendedName>
        <fullName evidence="2">GPI inositol-deacylase PGAP1-like alpha/beta domain-containing protein</fullName>
    </recommendedName>
</protein>
<feature type="signal peptide" evidence="1">
    <location>
        <begin position="1"/>
        <end position="29"/>
    </location>
</feature>
<feature type="chain" id="PRO_5046143240" description="GPI inositol-deacylase PGAP1-like alpha/beta domain-containing protein" evidence="1">
    <location>
        <begin position="30"/>
        <end position="300"/>
    </location>
</feature>
<dbReference type="InterPro" id="IPR029058">
    <property type="entry name" value="AB_hydrolase_fold"/>
</dbReference>
<evidence type="ECO:0000259" key="2">
    <source>
        <dbReference type="Pfam" id="PF07819"/>
    </source>
</evidence>
<organism evidence="3 4">
    <name type="scientific">Streptomyces shaanxiensis</name>
    <dbReference type="NCBI Taxonomy" id="653357"/>
    <lineage>
        <taxon>Bacteria</taxon>
        <taxon>Bacillati</taxon>
        <taxon>Actinomycetota</taxon>
        <taxon>Actinomycetes</taxon>
        <taxon>Kitasatosporales</taxon>
        <taxon>Streptomycetaceae</taxon>
        <taxon>Streptomyces</taxon>
    </lineage>
</organism>
<evidence type="ECO:0000313" key="4">
    <source>
        <dbReference type="Proteomes" id="UP001499984"/>
    </source>
</evidence>
<feature type="domain" description="GPI inositol-deacylase PGAP1-like alpha/beta" evidence="2">
    <location>
        <begin position="41"/>
        <end position="176"/>
    </location>
</feature>
<gene>
    <name evidence="3" type="ORF">GCM10022233_41370</name>
</gene>
<dbReference type="Gene3D" id="3.40.50.1820">
    <property type="entry name" value="alpha/beta hydrolase"/>
    <property type="match status" value="1"/>
</dbReference>
<dbReference type="InterPro" id="IPR012908">
    <property type="entry name" value="PGAP1-ab_dom-like"/>
</dbReference>